<name>A0A0B2U4Q1_9GAMM</name>
<proteinExistence type="predicted"/>
<reference evidence="4 5" key="1">
    <citation type="submission" date="2014-03" db="EMBL/GenBank/DDBJ databases">
        <title>Genome sequence of the diesel-degrader and plant-growth promoter Acinetobacter oleivorans PF-1 isolated from the roots of poplar tree.</title>
        <authorList>
            <person name="Gkorezis P."/>
            <person name="van Hamme J."/>
            <person name="Rineau F."/>
            <person name="Vangronsveld J."/>
            <person name="Francetti A."/>
        </authorList>
    </citation>
    <scope>NUCLEOTIDE SEQUENCE [LARGE SCALE GENOMIC DNA]</scope>
    <source>
        <strain evidence="4 5">PF1</strain>
    </source>
</reference>
<accession>A0A0B2U4Q1</accession>
<dbReference type="EMBL" id="JHQK01000017">
    <property type="protein sequence ID" value="KHN65921.1"/>
    <property type="molecule type" value="Genomic_DNA"/>
</dbReference>
<dbReference type="GO" id="GO:0016787">
    <property type="term" value="F:hydrolase activity"/>
    <property type="evidence" value="ECO:0007669"/>
    <property type="project" value="UniProtKB-KW"/>
</dbReference>
<comment type="caution">
    <text evidence="4">The sequence shown here is derived from an EMBL/GenBank/DDBJ whole genome shotgun (WGS) entry which is preliminary data.</text>
</comment>
<evidence type="ECO:0000256" key="1">
    <source>
        <dbReference type="ARBA" id="ARBA00001946"/>
    </source>
</evidence>
<dbReference type="CDD" id="cd04663">
    <property type="entry name" value="NUDIX_Hydrolase"/>
    <property type="match status" value="1"/>
</dbReference>
<dbReference type="Proteomes" id="UP000031012">
    <property type="component" value="Unassembled WGS sequence"/>
</dbReference>
<gene>
    <name evidence="4" type="ORF">DH17_05170</name>
</gene>
<sequence>MIMSLIEKVVPVVFREINNNLEILVFRHPLAGIQIVKGTVEHQEQLEQAALRELYEESGIKNAQVHSYLGKHIPSEAGPDWHVFVCSTDEALHDTWSHFCEDDNGLTFDFFWHSFLSPPTEEWHPLFKELFEFIKSKYKLN</sequence>
<feature type="domain" description="Nudix hydrolase" evidence="3">
    <location>
        <begin position="4"/>
        <end position="135"/>
    </location>
</feature>
<protein>
    <submittedName>
        <fullName evidence="4">NUDIX hydrolase</fullName>
    </submittedName>
</protein>
<evidence type="ECO:0000259" key="3">
    <source>
        <dbReference type="PROSITE" id="PS51462"/>
    </source>
</evidence>
<dbReference type="PROSITE" id="PS51462">
    <property type="entry name" value="NUDIX"/>
    <property type="match status" value="1"/>
</dbReference>
<evidence type="ECO:0000313" key="5">
    <source>
        <dbReference type="Proteomes" id="UP000031012"/>
    </source>
</evidence>
<organism evidence="4 5">
    <name type="scientific">Acinetobacter oleivorans</name>
    <dbReference type="NCBI Taxonomy" id="1148157"/>
    <lineage>
        <taxon>Bacteria</taxon>
        <taxon>Pseudomonadati</taxon>
        <taxon>Pseudomonadota</taxon>
        <taxon>Gammaproteobacteria</taxon>
        <taxon>Moraxellales</taxon>
        <taxon>Moraxellaceae</taxon>
        <taxon>Acinetobacter</taxon>
    </lineage>
</organism>
<keyword evidence="2 4" id="KW-0378">Hydrolase</keyword>
<dbReference type="Gene3D" id="3.90.79.10">
    <property type="entry name" value="Nucleoside Triphosphate Pyrophosphohydrolase"/>
    <property type="match status" value="1"/>
</dbReference>
<dbReference type="InterPro" id="IPR020084">
    <property type="entry name" value="NUDIX_hydrolase_CS"/>
</dbReference>
<dbReference type="PROSITE" id="PS00893">
    <property type="entry name" value="NUDIX_BOX"/>
    <property type="match status" value="1"/>
</dbReference>
<dbReference type="InterPro" id="IPR015797">
    <property type="entry name" value="NUDIX_hydrolase-like_dom_sf"/>
</dbReference>
<dbReference type="SUPFAM" id="SSF55811">
    <property type="entry name" value="Nudix"/>
    <property type="match status" value="1"/>
</dbReference>
<evidence type="ECO:0000313" key="4">
    <source>
        <dbReference type="EMBL" id="KHN65921.1"/>
    </source>
</evidence>
<dbReference type="InterPro" id="IPR000086">
    <property type="entry name" value="NUDIX_hydrolase_dom"/>
</dbReference>
<evidence type="ECO:0000256" key="2">
    <source>
        <dbReference type="ARBA" id="ARBA00022801"/>
    </source>
</evidence>
<comment type="cofactor">
    <cofactor evidence="1">
        <name>Mg(2+)</name>
        <dbReference type="ChEBI" id="CHEBI:18420"/>
    </cofactor>
</comment>
<dbReference type="AlphaFoldDB" id="A0A0B2U4Q1"/>
<dbReference type="Pfam" id="PF00293">
    <property type="entry name" value="NUDIX"/>
    <property type="match status" value="1"/>
</dbReference>